<dbReference type="InterPro" id="IPR000504">
    <property type="entry name" value="RRM_dom"/>
</dbReference>
<evidence type="ECO:0000259" key="3">
    <source>
        <dbReference type="Pfam" id="PF00076"/>
    </source>
</evidence>
<protein>
    <submittedName>
        <fullName evidence="4">DH200=94 genomic scaffold, scaffold_151</fullName>
    </submittedName>
</protein>
<dbReference type="GO" id="GO:0017069">
    <property type="term" value="F:snRNA binding"/>
    <property type="evidence" value="ECO:0007669"/>
    <property type="project" value="TreeGrafter"/>
</dbReference>
<dbReference type="Pfam" id="PF00076">
    <property type="entry name" value="RRM_1"/>
    <property type="match status" value="1"/>
</dbReference>
<dbReference type="STRING" id="49390.A0A068V9H0"/>
<dbReference type="InParanoid" id="A0A068V9H0"/>
<proteinExistence type="predicted"/>
<gene>
    <name evidence="4" type="ORF">GSCOC_T00010648001</name>
</gene>
<keyword evidence="2" id="KW-0539">Nucleus</keyword>
<dbReference type="Gramene" id="CDP17276">
    <property type="protein sequence ID" value="CDP17276"/>
    <property type="gene ID" value="GSCOC_T00010648001"/>
</dbReference>
<feature type="domain" description="RRM" evidence="3">
    <location>
        <begin position="120"/>
        <end position="151"/>
    </location>
</feature>
<dbReference type="InterPro" id="IPR035979">
    <property type="entry name" value="RBD_domain_sf"/>
</dbReference>
<dbReference type="GO" id="GO:0003729">
    <property type="term" value="F:mRNA binding"/>
    <property type="evidence" value="ECO:0007669"/>
    <property type="project" value="TreeGrafter"/>
</dbReference>
<dbReference type="Proteomes" id="UP000295252">
    <property type="component" value="Unassembled WGS sequence"/>
</dbReference>
<dbReference type="PANTHER" id="PTHR13952:SF6">
    <property type="entry name" value="U11_U12 SMALL NUCLEAR RIBONUCLEOPROTEIN 35 KDA PROTEIN"/>
    <property type="match status" value="1"/>
</dbReference>
<dbReference type="GO" id="GO:0000398">
    <property type="term" value="P:mRNA splicing, via spliceosome"/>
    <property type="evidence" value="ECO:0007669"/>
    <property type="project" value="TreeGrafter"/>
</dbReference>
<dbReference type="EMBL" id="HG739235">
    <property type="protein sequence ID" value="CDP17276.1"/>
    <property type="molecule type" value="Genomic_DNA"/>
</dbReference>
<dbReference type="Gene3D" id="3.30.70.330">
    <property type="match status" value="1"/>
</dbReference>
<dbReference type="AlphaFoldDB" id="A0A068V9H0"/>
<sequence length="154" mass="17245">MTSTSSESSSFISTTGSAIPRGIIFTADCLTVKGTKDVLNKPFSFELSIGSDTMYFMAEFVEGERRLDQLHRMLNCAVFQYLPNVLPHDNAVYRALLCCNSALYDPFVDPKVIGDPYCTIFVGCLSHSTTEETLRQAMSIYERVKNLRLVRHIG</sequence>
<dbReference type="PANTHER" id="PTHR13952">
    <property type="entry name" value="U1 SMALL NUCLEAR RIBONUCLEOPROTEIN 70 KD"/>
    <property type="match status" value="1"/>
</dbReference>
<dbReference type="PhylomeDB" id="A0A068V9H0"/>
<evidence type="ECO:0000256" key="2">
    <source>
        <dbReference type="ARBA" id="ARBA00023242"/>
    </source>
</evidence>
<keyword evidence="5" id="KW-1185">Reference proteome</keyword>
<dbReference type="GO" id="GO:0071011">
    <property type="term" value="C:precatalytic spliceosome"/>
    <property type="evidence" value="ECO:0007669"/>
    <property type="project" value="TreeGrafter"/>
</dbReference>
<evidence type="ECO:0000256" key="1">
    <source>
        <dbReference type="ARBA" id="ARBA00004123"/>
    </source>
</evidence>
<comment type="subcellular location">
    <subcellularLocation>
        <location evidence="1">Nucleus</location>
    </subcellularLocation>
</comment>
<accession>A0A068V9H0</accession>
<name>A0A068V9H0_COFCA</name>
<organism evidence="4 5">
    <name type="scientific">Coffea canephora</name>
    <name type="common">Robusta coffee</name>
    <dbReference type="NCBI Taxonomy" id="49390"/>
    <lineage>
        <taxon>Eukaryota</taxon>
        <taxon>Viridiplantae</taxon>
        <taxon>Streptophyta</taxon>
        <taxon>Embryophyta</taxon>
        <taxon>Tracheophyta</taxon>
        <taxon>Spermatophyta</taxon>
        <taxon>Magnoliopsida</taxon>
        <taxon>eudicotyledons</taxon>
        <taxon>Gunneridae</taxon>
        <taxon>Pentapetalae</taxon>
        <taxon>asterids</taxon>
        <taxon>lamiids</taxon>
        <taxon>Gentianales</taxon>
        <taxon>Rubiaceae</taxon>
        <taxon>Ixoroideae</taxon>
        <taxon>Gardenieae complex</taxon>
        <taxon>Bertiereae - Coffeeae clade</taxon>
        <taxon>Coffeeae</taxon>
        <taxon>Coffea</taxon>
    </lineage>
</organism>
<dbReference type="SUPFAM" id="SSF54928">
    <property type="entry name" value="RNA-binding domain, RBD"/>
    <property type="match status" value="1"/>
</dbReference>
<dbReference type="InterPro" id="IPR012677">
    <property type="entry name" value="Nucleotide-bd_a/b_plait_sf"/>
</dbReference>
<reference evidence="5" key="1">
    <citation type="journal article" date="2014" name="Science">
        <title>The coffee genome provides insight into the convergent evolution of caffeine biosynthesis.</title>
        <authorList>
            <person name="Denoeud F."/>
            <person name="Carretero-Paulet L."/>
            <person name="Dereeper A."/>
            <person name="Droc G."/>
            <person name="Guyot R."/>
            <person name="Pietrella M."/>
            <person name="Zheng C."/>
            <person name="Alberti A."/>
            <person name="Anthony F."/>
            <person name="Aprea G."/>
            <person name="Aury J.M."/>
            <person name="Bento P."/>
            <person name="Bernard M."/>
            <person name="Bocs S."/>
            <person name="Campa C."/>
            <person name="Cenci A."/>
            <person name="Combes M.C."/>
            <person name="Crouzillat D."/>
            <person name="Da Silva C."/>
            <person name="Daddiego L."/>
            <person name="De Bellis F."/>
            <person name="Dussert S."/>
            <person name="Garsmeur O."/>
            <person name="Gayraud T."/>
            <person name="Guignon V."/>
            <person name="Jahn K."/>
            <person name="Jamilloux V."/>
            <person name="Joet T."/>
            <person name="Labadie K."/>
            <person name="Lan T."/>
            <person name="Leclercq J."/>
            <person name="Lepelley M."/>
            <person name="Leroy T."/>
            <person name="Li L.T."/>
            <person name="Librado P."/>
            <person name="Lopez L."/>
            <person name="Munoz A."/>
            <person name="Noel B."/>
            <person name="Pallavicini A."/>
            <person name="Perrotta G."/>
            <person name="Poncet V."/>
            <person name="Pot D."/>
            <person name="Priyono X."/>
            <person name="Rigoreau M."/>
            <person name="Rouard M."/>
            <person name="Rozas J."/>
            <person name="Tranchant-Dubreuil C."/>
            <person name="VanBuren R."/>
            <person name="Zhang Q."/>
            <person name="Andrade A.C."/>
            <person name="Argout X."/>
            <person name="Bertrand B."/>
            <person name="de Kochko A."/>
            <person name="Graziosi G."/>
            <person name="Henry R.J."/>
            <person name="Jayarama X."/>
            <person name="Ming R."/>
            <person name="Nagai C."/>
            <person name="Rounsley S."/>
            <person name="Sankoff D."/>
            <person name="Giuliano G."/>
            <person name="Albert V.A."/>
            <person name="Wincker P."/>
            <person name="Lashermes P."/>
        </authorList>
    </citation>
    <scope>NUCLEOTIDE SEQUENCE [LARGE SCALE GENOMIC DNA]</scope>
    <source>
        <strain evidence="5">cv. DH200-94</strain>
    </source>
</reference>
<evidence type="ECO:0000313" key="5">
    <source>
        <dbReference type="Proteomes" id="UP000295252"/>
    </source>
</evidence>
<evidence type="ECO:0000313" key="4">
    <source>
        <dbReference type="EMBL" id="CDP17276.1"/>
    </source>
</evidence>
<dbReference type="InterPro" id="IPR051183">
    <property type="entry name" value="U1_U11-U12_snRNP_70-35kDa"/>
</dbReference>